<evidence type="ECO:0000313" key="1">
    <source>
        <dbReference type="EMBL" id="QJW98692.1"/>
    </source>
</evidence>
<dbReference type="RefSeq" id="WP_171473807.1">
    <property type="nucleotide sequence ID" value="NZ_CP053452.2"/>
</dbReference>
<keyword evidence="2" id="KW-1185">Reference proteome</keyword>
<dbReference type="Proteomes" id="UP000503447">
    <property type="component" value="Chromosome"/>
</dbReference>
<name>A0A6M5Z0G2_9BACT</name>
<proteinExistence type="predicted"/>
<dbReference type="AlphaFoldDB" id="A0A6M5Z0G2"/>
<dbReference type="KEGG" id="ftj:FTUN_6287"/>
<accession>A0A6M5Z0G2</accession>
<reference evidence="2" key="1">
    <citation type="submission" date="2020-05" db="EMBL/GenBank/DDBJ databases">
        <title>Frigoriglobus tundricola gen. nov., sp. nov., a psychrotolerant cellulolytic planctomycete of the family Gemmataceae with two divergent copies of 16S rRNA gene.</title>
        <authorList>
            <person name="Kulichevskaya I.S."/>
            <person name="Ivanova A.A."/>
            <person name="Naumoff D.G."/>
            <person name="Beletsky A.V."/>
            <person name="Rijpstra W.I.C."/>
            <person name="Sinninghe Damste J.S."/>
            <person name="Mardanov A.V."/>
            <person name="Ravin N.V."/>
            <person name="Dedysh S.N."/>
        </authorList>
    </citation>
    <scope>NUCLEOTIDE SEQUENCE [LARGE SCALE GENOMIC DNA]</scope>
    <source>
        <strain evidence="2">PL17</strain>
    </source>
</reference>
<protein>
    <submittedName>
        <fullName evidence="1">Uncharacterized protein</fullName>
    </submittedName>
</protein>
<dbReference type="EMBL" id="CP053452">
    <property type="protein sequence ID" value="QJW98692.1"/>
    <property type="molecule type" value="Genomic_DNA"/>
</dbReference>
<sequence length="77" mass="8770">MDKFGLRPWEIARLTDKQIAQVYFHARDEHGALVVPTRPVSAAEFGTRYEPPATLEDELKTLAELHRTRPANGVIDR</sequence>
<evidence type="ECO:0000313" key="2">
    <source>
        <dbReference type="Proteomes" id="UP000503447"/>
    </source>
</evidence>
<gene>
    <name evidence="1" type="ORF">FTUN_6287</name>
</gene>
<organism evidence="1 2">
    <name type="scientific">Frigoriglobus tundricola</name>
    <dbReference type="NCBI Taxonomy" id="2774151"/>
    <lineage>
        <taxon>Bacteria</taxon>
        <taxon>Pseudomonadati</taxon>
        <taxon>Planctomycetota</taxon>
        <taxon>Planctomycetia</taxon>
        <taxon>Gemmatales</taxon>
        <taxon>Gemmataceae</taxon>
        <taxon>Frigoriglobus</taxon>
    </lineage>
</organism>